<sequence length="385" mass="44657">MLFLLHAKLSKRACLFFVFDIEPVCLFLFLLCLSVHAYLCVCTPQSRKGHSSASQREVTVVLPNGQYMVVRCDIKSRARDVFDMVVAHANLVEHFYFGLSFLDGKRTSILFFVSHYFLPSRHRLTRHQYYLQLRKDILEDRLYCNEETGLFLAALALQVEFGDYMPEFASHFNNLFVSPVVWEELLPARLPRLHASHAHLLPEEAEIEYLKIVQQLPEYGVMFHRVGREKRPVIGELILGVCAKGTIVYENKNHIRTVTRRFLWRETDSISTGVNDFSSIPLHKIVETDNDNGQFFFLPDENISAYRARSMSLKRISCSEGMLNHVGLAPGQRDSISKSCEDLTAKLEARLRQQREMRREMSRELNKEVPEAGDLRDVKERPCWR</sequence>
<dbReference type="PROSITE" id="PS50057">
    <property type="entry name" value="FERM_3"/>
    <property type="match status" value="1"/>
</dbReference>
<evidence type="ECO:0000256" key="1">
    <source>
        <dbReference type="SAM" id="MobiDB-lite"/>
    </source>
</evidence>
<dbReference type="InterPro" id="IPR011993">
    <property type="entry name" value="PH-like_dom_sf"/>
</dbReference>
<feature type="domain" description="FERM" evidence="2">
    <location>
        <begin position="1"/>
        <end position="321"/>
    </location>
</feature>
<evidence type="ECO:0000313" key="3">
    <source>
        <dbReference type="Ensembl" id="ENSOMEP00000001567.1"/>
    </source>
</evidence>
<dbReference type="InterPro" id="IPR018980">
    <property type="entry name" value="FERM_PH-like_C"/>
</dbReference>
<dbReference type="Proteomes" id="UP000261560">
    <property type="component" value="Unplaced"/>
</dbReference>
<dbReference type="InterPro" id="IPR019748">
    <property type="entry name" value="FERM_central"/>
</dbReference>
<dbReference type="InterPro" id="IPR029071">
    <property type="entry name" value="Ubiquitin-like_domsf"/>
</dbReference>
<dbReference type="SUPFAM" id="SSF54236">
    <property type="entry name" value="Ubiquitin-like"/>
    <property type="match status" value="1"/>
</dbReference>
<organism evidence="3 4">
    <name type="scientific">Oryzias melastigma</name>
    <name type="common">Marine medaka</name>
    <dbReference type="NCBI Taxonomy" id="30732"/>
    <lineage>
        <taxon>Eukaryota</taxon>
        <taxon>Metazoa</taxon>
        <taxon>Chordata</taxon>
        <taxon>Craniata</taxon>
        <taxon>Vertebrata</taxon>
        <taxon>Euteleostomi</taxon>
        <taxon>Actinopterygii</taxon>
        <taxon>Neopterygii</taxon>
        <taxon>Teleostei</taxon>
        <taxon>Neoteleostei</taxon>
        <taxon>Acanthomorphata</taxon>
        <taxon>Ovalentaria</taxon>
        <taxon>Atherinomorphae</taxon>
        <taxon>Beloniformes</taxon>
        <taxon>Adrianichthyidae</taxon>
        <taxon>Oryziinae</taxon>
        <taxon>Oryzias</taxon>
    </lineage>
</organism>
<dbReference type="Ensembl" id="ENSOMET00000013938.1">
    <property type="protein sequence ID" value="ENSOMEP00000001567.1"/>
    <property type="gene ID" value="ENSOMEG00000000044.1"/>
</dbReference>
<dbReference type="GeneTree" id="ENSGT00940000160066"/>
<evidence type="ECO:0000313" key="4">
    <source>
        <dbReference type="Proteomes" id="UP000261560"/>
    </source>
</evidence>
<dbReference type="Pfam" id="PF00373">
    <property type="entry name" value="FERM_M"/>
    <property type="match status" value="1"/>
</dbReference>
<dbReference type="InterPro" id="IPR035963">
    <property type="entry name" value="FERM_2"/>
</dbReference>
<dbReference type="InterPro" id="IPR014352">
    <property type="entry name" value="FERM/acyl-CoA-bd_prot_sf"/>
</dbReference>
<accession>A0A3B3B8Q7</accession>
<proteinExistence type="predicted"/>
<feature type="region of interest" description="Disordered" evidence="1">
    <location>
        <begin position="354"/>
        <end position="373"/>
    </location>
</feature>
<dbReference type="AlphaFoldDB" id="A0A3B3B8Q7"/>
<dbReference type="Pfam" id="PF09380">
    <property type="entry name" value="FERM_C"/>
    <property type="match status" value="1"/>
</dbReference>
<name>A0A3B3B8Q7_ORYME</name>
<dbReference type="PaxDb" id="30732-ENSOMEP00000001567"/>
<dbReference type="InterPro" id="IPR052074">
    <property type="entry name" value="NonRcpt_TyrProt_Phosphatase"/>
</dbReference>
<reference evidence="3" key="1">
    <citation type="submission" date="2025-08" db="UniProtKB">
        <authorList>
            <consortium name="Ensembl"/>
        </authorList>
    </citation>
    <scope>IDENTIFICATION</scope>
</reference>
<dbReference type="Gene3D" id="1.20.80.10">
    <property type="match status" value="1"/>
</dbReference>
<reference evidence="3" key="2">
    <citation type="submission" date="2025-09" db="UniProtKB">
        <authorList>
            <consortium name="Ensembl"/>
        </authorList>
    </citation>
    <scope>IDENTIFICATION</scope>
</reference>
<keyword evidence="4" id="KW-1185">Reference proteome</keyword>
<dbReference type="CDD" id="cd14473">
    <property type="entry name" value="FERM_B-lobe"/>
    <property type="match status" value="1"/>
</dbReference>
<dbReference type="SMART" id="SM00295">
    <property type="entry name" value="B41"/>
    <property type="match status" value="1"/>
</dbReference>
<dbReference type="SUPFAM" id="SSF50729">
    <property type="entry name" value="PH domain-like"/>
    <property type="match status" value="1"/>
</dbReference>
<evidence type="ECO:0000259" key="2">
    <source>
        <dbReference type="PROSITE" id="PS50057"/>
    </source>
</evidence>
<dbReference type="Gene3D" id="2.30.29.30">
    <property type="entry name" value="Pleckstrin-homology domain (PH domain)/Phosphotyrosine-binding domain (PTB)"/>
    <property type="match status" value="1"/>
</dbReference>
<dbReference type="PANTHER" id="PTHR46900">
    <property type="entry name" value="TYROSINE-PROTEIN PHOSPHATASE NON-RECEPTOR TYPE 13"/>
    <property type="match status" value="1"/>
</dbReference>
<dbReference type="STRING" id="30732.ENSOMEP00000001567"/>
<dbReference type="InterPro" id="IPR019749">
    <property type="entry name" value="Band_41_domain"/>
</dbReference>
<dbReference type="PANTHER" id="PTHR46900:SF4">
    <property type="entry name" value="FERM AND PDZ DOMAIN CONTAINING 2"/>
    <property type="match status" value="1"/>
</dbReference>
<dbReference type="InterPro" id="IPR000299">
    <property type="entry name" value="FERM_domain"/>
</dbReference>
<protein>
    <recommendedName>
        <fullName evidence="2">FERM domain-containing protein</fullName>
    </recommendedName>
</protein>
<dbReference type="SUPFAM" id="SSF47031">
    <property type="entry name" value="Second domain of FERM"/>
    <property type="match status" value="1"/>
</dbReference>